<accession>A0A7G5GS59</accession>
<organism evidence="2 3">
    <name type="scientific">Spirosoma foliorum</name>
    <dbReference type="NCBI Taxonomy" id="2710596"/>
    <lineage>
        <taxon>Bacteria</taxon>
        <taxon>Pseudomonadati</taxon>
        <taxon>Bacteroidota</taxon>
        <taxon>Cytophagia</taxon>
        <taxon>Cytophagales</taxon>
        <taxon>Cytophagaceae</taxon>
        <taxon>Spirosoma</taxon>
    </lineage>
</organism>
<reference evidence="2 3" key="1">
    <citation type="submission" date="2020-07" db="EMBL/GenBank/DDBJ databases">
        <title>Spirosoma foliorum sp. nov., isolated from the leaves on the Nejang mountain Korea, Republic of.</title>
        <authorList>
            <person name="Ho H."/>
            <person name="Lee Y.-J."/>
            <person name="Nurcahyanto D.-A."/>
            <person name="Kim S.-G."/>
        </authorList>
    </citation>
    <scope>NUCLEOTIDE SEQUENCE [LARGE SCALE GENOMIC DNA]</scope>
    <source>
        <strain evidence="2 3">PL0136</strain>
    </source>
</reference>
<dbReference type="AlphaFoldDB" id="A0A7G5GS59"/>
<feature type="signal peptide" evidence="1">
    <location>
        <begin position="1"/>
        <end position="26"/>
    </location>
</feature>
<proteinExistence type="predicted"/>
<name>A0A7G5GS59_9BACT</name>
<dbReference type="Proteomes" id="UP000515369">
    <property type="component" value="Chromosome"/>
</dbReference>
<dbReference type="EMBL" id="CP059732">
    <property type="protein sequence ID" value="QMW01701.1"/>
    <property type="molecule type" value="Genomic_DNA"/>
</dbReference>
<protein>
    <submittedName>
        <fullName evidence="2">Uncharacterized protein</fullName>
    </submittedName>
</protein>
<evidence type="ECO:0000313" key="2">
    <source>
        <dbReference type="EMBL" id="QMW01701.1"/>
    </source>
</evidence>
<keyword evidence="3" id="KW-1185">Reference proteome</keyword>
<evidence type="ECO:0000313" key="3">
    <source>
        <dbReference type="Proteomes" id="UP000515369"/>
    </source>
</evidence>
<feature type="chain" id="PRO_5028964681" evidence="1">
    <location>
        <begin position="27"/>
        <end position="397"/>
    </location>
</feature>
<evidence type="ECO:0000256" key="1">
    <source>
        <dbReference type="SAM" id="SignalP"/>
    </source>
</evidence>
<keyword evidence="1" id="KW-0732">Signal</keyword>
<dbReference type="KEGG" id="sfol:H3H32_27685"/>
<gene>
    <name evidence="2" type="ORF">H3H32_27685</name>
</gene>
<dbReference type="RefSeq" id="WP_182458980.1">
    <property type="nucleotide sequence ID" value="NZ_CP059732.1"/>
</dbReference>
<sequence>MNKLKSGCLASFISIILFCYSTIAYTQSTPTSSTSAPGSSSAPISDTSLMISTGVTSATSVSDPDKLKVTPGSELQGGLGNFGDPATHHGFALTMNGSLGLTSKPNTFGYDAFSVNTNVVVGSNEVGKRIFLQFGAANWFTPALSSVYKSDVLSTEDKAAEGKTVNSIMGGLAIQLANNREFDRLSPQEKKLLTDLDLSLVASGTKNQLKSDSVRKYIEDYMWKEVVRKSLRKFSAIIGGVYRLGSLGAETDISAADLYLTAARGKGIFDFVGSIHYLKPFKDELVAKNAITGNLGFFFDLDDAPPVNTMGLSFGLGKYNYVEKNLDVQKDGKTTRISDTPHTIRFDVTLSFSGLFKDLGPLGSSIAFRYTKLNNSSTDNESQFVVLLTTKFINSRK</sequence>